<organism evidence="1 2">
    <name type="scientific">Microvirga vignae</name>
    <dbReference type="NCBI Taxonomy" id="1225564"/>
    <lineage>
        <taxon>Bacteria</taxon>
        <taxon>Pseudomonadati</taxon>
        <taxon>Pseudomonadota</taxon>
        <taxon>Alphaproteobacteria</taxon>
        <taxon>Hyphomicrobiales</taxon>
        <taxon>Methylobacteriaceae</taxon>
        <taxon>Microvirga</taxon>
    </lineage>
</organism>
<comment type="caution">
    <text evidence="1">The sequence shown here is derived from an EMBL/GenBank/DDBJ whole genome shotgun (WGS) entry which is preliminary data.</text>
</comment>
<evidence type="ECO:0000313" key="1">
    <source>
        <dbReference type="EMBL" id="KLK90853.1"/>
    </source>
</evidence>
<keyword evidence="2" id="KW-1185">Reference proteome</keyword>
<reference evidence="1 2" key="1">
    <citation type="submission" date="2015-05" db="EMBL/GenBank/DDBJ databases">
        <title>Draft genome sequence of Microvirga vignae strain BR3299, a novel nitrogen fixing bacteria isolated from Brazil semi-aired region.</title>
        <authorList>
            <person name="Zilli J.E."/>
            <person name="Passos S.R."/>
            <person name="Leite J."/>
            <person name="Baldani J.I."/>
            <person name="Xavier G.R."/>
            <person name="Rumjaneck N.G."/>
            <person name="Simoes-Araujo J.L."/>
        </authorList>
    </citation>
    <scope>NUCLEOTIDE SEQUENCE [LARGE SCALE GENOMIC DNA]</scope>
    <source>
        <strain evidence="1 2">BR3299</strain>
    </source>
</reference>
<dbReference type="EMBL" id="LCYG01000064">
    <property type="protein sequence ID" value="KLK90853.1"/>
    <property type="molecule type" value="Genomic_DNA"/>
</dbReference>
<proteinExistence type="predicted"/>
<dbReference type="Proteomes" id="UP000035489">
    <property type="component" value="Unassembled WGS sequence"/>
</dbReference>
<evidence type="ECO:0000313" key="2">
    <source>
        <dbReference type="Proteomes" id="UP000035489"/>
    </source>
</evidence>
<gene>
    <name evidence="1" type="ORF">AA309_23310</name>
</gene>
<dbReference type="AlphaFoldDB" id="A0A0H1R6V0"/>
<sequence>MQTLPKSREVHSIMSGAGTDKDWFPVGIAPRDGTPVILWMIGEETPPTLPQPVGCWSLNPAAGIGYWRIFGEPPRFCSDKQIRGWRPLLRES</sequence>
<name>A0A0H1R6V0_9HYPH</name>
<protein>
    <submittedName>
        <fullName evidence="1">Uncharacterized protein</fullName>
    </submittedName>
</protein>
<dbReference type="PATRIC" id="fig|1225564.3.peg.6077"/>
<accession>A0A0H1R6V0</accession>